<dbReference type="NCBIfam" id="NF003814">
    <property type="entry name" value="PRK05406.1-3"/>
    <property type="match status" value="1"/>
</dbReference>
<proteinExistence type="inferred from homology"/>
<dbReference type="GO" id="GO:0005975">
    <property type="term" value="P:carbohydrate metabolic process"/>
    <property type="evidence" value="ECO:0007669"/>
    <property type="project" value="InterPro"/>
</dbReference>
<dbReference type="CDD" id="cd10787">
    <property type="entry name" value="LamB_YcsF_like"/>
    <property type="match status" value="1"/>
</dbReference>
<organism evidence="1">
    <name type="scientific">marine sediment metagenome</name>
    <dbReference type="NCBI Taxonomy" id="412755"/>
    <lineage>
        <taxon>unclassified sequences</taxon>
        <taxon>metagenomes</taxon>
        <taxon>ecological metagenomes</taxon>
    </lineage>
</organism>
<dbReference type="HAMAP" id="MF_00691">
    <property type="entry name" value="PxpA"/>
    <property type="match status" value="1"/>
</dbReference>
<dbReference type="InterPro" id="IPR005501">
    <property type="entry name" value="LamB/YcsF/PxpA-like"/>
</dbReference>
<dbReference type="SUPFAM" id="SSF88713">
    <property type="entry name" value="Glycoside hydrolase/deacetylase"/>
    <property type="match status" value="1"/>
</dbReference>
<evidence type="ECO:0000313" key="1">
    <source>
        <dbReference type="EMBL" id="GAH92943.1"/>
    </source>
</evidence>
<comment type="caution">
    <text evidence="1">The sequence shown here is derived from an EMBL/GenBank/DDBJ whole genome shotgun (WGS) entry which is preliminary data.</text>
</comment>
<sequence length="257" mass="27559">MAKIDLNCDMGESFGAYKLGFDEEIIKYVSSANIACGFHAGDPVVIQRTIRLAKTYGVKVGAHPGYPDLLGFGRRNMAVAATDVKGYLIYQIGALQAFARVEGLELQHVKPHGALYNMAVKDPKLAQAIAEAVRSLDKGLILVVLAGSAWVNIAKEQGLRVAGEAFADRAYSADGSLVPRSQPGAVIKDKKEVAERVIRMIEEGRVKAITGEDVTIKADTICLHGDSPGALELAIHLRSALGDRGIKVVPLEEIVKK</sequence>
<accession>X1LFL5</accession>
<dbReference type="PANTHER" id="PTHR30292">
    <property type="entry name" value="UNCHARACTERIZED PROTEIN YBGL-RELATED"/>
    <property type="match status" value="1"/>
</dbReference>
<dbReference type="Pfam" id="PF03746">
    <property type="entry name" value="LamB_YcsF"/>
    <property type="match status" value="1"/>
</dbReference>
<dbReference type="InterPro" id="IPR011330">
    <property type="entry name" value="Glyco_hydro/deAcase_b/a-brl"/>
</dbReference>
<gene>
    <name evidence="1" type="ORF">S06H3_00443</name>
</gene>
<dbReference type="Gene3D" id="3.20.20.370">
    <property type="entry name" value="Glycoside hydrolase/deacetylase"/>
    <property type="match status" value="1"/>
</dbReference>
<dbReference type="EMBL" id="BARV01000077">
    <property type="protein sequence ID" value="GAH92943.1"/>
    <property type="molecule type" value="Genomic_DNA"/>
</dbReference>
<dbReference type="NCBIfam" id="NF003816">
    <property type="entry name" value="PRK05406.1-5"/>
    <property type="match status" value="1"/>
</dbReference>
<dbReference type="PANTHER" id="PTHR30292:SF0">
    <property type="entry name" value="5-OXOPROLINASE SUBUNIT A"/>
    <property type="match status" value="1"/>
</dbReference>
<reference evidence="1" key="1">
    <citation type="journal article" date="2014" name="Front. Microbiol.">
        <title>High frequency of phylogenetically diverse reductive dehalogenase-homologous genes in deep subseafloor sedimentary metagenomes.</title>
        <authorList>
            <person name="Kawai M."/>
            <person name="Futagami T."/>
            <person name="Toyoda A."/>
            <person name="Takaki Y."/>
            <person name="Nishi S."/>
            <person name="Hori S."/>
            <person name="Arai W."/>
            <person name="Tsubouchi T."/>
            <person name="Morono Y."/>
            <person name="Uchiyama I."/>
            <person name="Ito T."/>
            <person name="Fujiyama A."/>
            <person name="Inagaki F."/>
            <person name="Takami H."/>
        </authorList>
    </citation>
    <scope>NUCLEOTIDE SEQUENCE</scope>
    <source>
        <strain evidence="1">Expedition CK06-06</strain>
    </source>
</reference>
<dbReference type="AlphaFoldDB" id="X1LFL5"/>
<protein>
    <submittedName>
        <fullName evidence="1">Uncharacterized protein</fullName>
    </submittedName>
</protein>
<name>X1LFL5_9ZZZZ</name>